<keyword evidence="3" id="KW-1185">Reference proteome</keyword>
<keyword evidence="1" id="KW-0472">Membrane</keyword>
<keyword evidence="1" id="KW-0812">Transmembrane</keyword>
<dbReference type="EMBL" id="CAHIKZ030000846">
    <property type="protein sequence ID" value="CAE1241414.1"/>
    <property type="molecule type" value="Genomic_DNA"/>
</dbReference>
<comment type="caution">
    <text evidence="2">The sequence shown here is derived from an EMBL/GenBank/DDBJ whole genome shotgun (WGS) entry which is preliminary data.</text>
</comment>
<organism evidence="2 3">
    <name type="scientific">Acanthosepion pharaonis</name>
    <name type="common">Pharaoh cuttlefish</name>
    <name type="synonym">Sepia pharaonis</name>
    <dbReference type="NCBI Taxonomy" id="158019"/>
    <lineage>
        <taxon>Eukaryota</taxon>
        <taxon>Metazoa</taxon>
        <taxon>Spiralia</taxon>
        <taxon>Lophotrochozoa</taxon>
        <taxon>Mollusca</taxon>
        <taxon>Cephalopoda</taxon>
        <taxon>Coleoidea</taxon>
        <taxon>Decapodiformes</taxon>
        <taxon>Sepiida</taxon>
        <taxon>Sepiina</taxon>
        <taxon>Sepiidae</taxon>
        <taxon>Acanthosepion</taxon>
    </lineage>
</organism>
<feature type="transmembrane region" description="Helical" evidence="1">
    <location>
        <begin position="73"/>
        <end position="93"/>
    </location>
</feature>
<evidence type="ECO:0000313" key="2">
    <source>
        <dbReference type="EMBL" id="CAE1241414.1"/>
    </source>
</evidence>
<protein>
    <submittedName>
        <fullName evidence="2">Uncharacterized protein</fullName>
    </submittedName>
</protein>
<name>A0A812BV99_ACAPH</name>
<keyword evidence="1" id="KW-1133">Transmembrane helix</keyword>
<evidence type="ECO:0000313" key="3">
    <source>
        <dbReference type="Proteomes" id="UP000597762"/>
    </source>
</evidence>
<gene>
    <name evidence="2" type="ORF">SPHA_22874</name>
</gene>
<accession>A0A812BV99</accession>
<dbReference type="AlphaFoldDB" id="A0A812BV99"/>
<feature type="transmembrane region" description="Helical" evidence="1">
    <location>
        <begin position="41"/>
        <end position="61"/>
    </location>
</feature>
<proteinExistence type="predicted"/>
<reference evidence="2" key="1">
    <citation type="submission" date="2021-01" db="EMBL/GenBank/DDBJ databases">
        <authorList>
            <person name="Li R."/>
            <person name="Bekaert M."/>
        </authorList>
    </citation>
    <scope>NUCLEOTIDE SEQUENCE</scope>
    <source>
        <strain evidence="2">Farmed</strain>
    </source>
</reference>
<dbReference type="Proteomes" id="UP000597762">
    <property type="component" value="Unassembled WGS sequence"/>
</dbReference>
<evidence type="ECO:0000256" key="1">
    <source>
        <dbReference type="SAM" id="Phobius"/>
    </source>
</evidence>
<sequence length="167" mass="18930">MDSTGIRTRHYDSSICYPLLHRASLSSKVKSGSFTCHSACLNLFLSPLSLLLPFFPTLLFLSIDRHFFPPLSLPLYLSLSLSLSLSWISLFTMRGTCSWRALSEDQAHYTSKYVYKKSILTFGAAEEASYGLCKAFFLNIFMRVMFLFSCDCTCIGCLKLRGKRREG</sequence>